<proteinExistence type="predicted"/>
<dbReference type="Proteomes" id="UP001424741">
    <property type="component" value="Unassembled WGS sequence"/>
</dbReference>
<feature type="chain" id="PRO_5046931198" description="YiiX family permuted papain-like enzyme" evidence="1">
    <location>
        <begin position="21"/>
        <end position="205"/>
    </location>
</feature>
<evidence type="ECO:0000313" key="3">
    <source>
        <dbReference type="Proteomes" id="UP001424741"/>
    </source>
</evidence>
<evidence type="ECO:0008006" key="4">
    <source>
        <dbReference type="Google" id="ProtNLM"/>
    </source>
</evidence>
<evidence type="ECO:0000313" key="2">
    <source>
        <dbReference type="EMBL" id="GAA5496123.1"/>
    </source>
</evidence>
<dbReference type="Pfam" id="PF05708">
    <property type="entry name" value="Peptidase_C92"/>
    <property type="match status" value="1"/>
</dbReference>
<dbReference type="Gene3D" id="3.90.1720.10">
    <property type="entry name" value="endopeptidase domain like (from Nostoc punctiforme)"/>
    <property type="match status" value="1"/>
</dbReference>
<feature type="signal peptide" evidence="1">
    <location>
        <begin position="1"/>
        <end position="20"/>
    </location>
</feature>
<gene>
    <name evidence="2" type="ORF">Rhal01_02305</name>
</gene>
<dbReference type="EMBL" id="BAABRL010000007">
    <property type="protein sequence ID" value="GAA5496123.1"/>
    <property type="molecule type" value="Genomic_DNA"/>
</dbReference>
<sequence length="205" mass="23287">MKNWIILFISLFLSTLTSVAEWKDGDIILQETAGQQAEVVKLATKSNWTHTGVVFIHQGTPMVLEAVQPVRVTALKDFLKRSHRGNYQVMRLKDPSPLTQSSISKAHLWAKEQVGKQYDAQFLWSDNHLYCSELVWKVFQSCANVELCKPKTIRDYDLSHPKVQALIKQRYGSVNRLPLSEKVVAPSDIAESPLLEIVDRPSKKS</sequence>
<evidence type="ECO:0000256" key="1">
    <source>
        <dbReference type="SAM" id="SignalP"/>
    </source>
</evidence>
<dbReference type="InterPro" id="IPR024453">
    <property type="entry name" value="Peptidase_C92"/>
</dbReference>
<organism evidence="2 3">
    <name type="scientific">Rubritalea halochordaticola</name>
    <dbReference type="NCBI Taxonomy" id="714537"/>
    <lineage>
        <taxon>Bacteria</taxon>
        <taxon>Pseudomonadati</taxon>
        <taxon>Verrucomicrobiota</taxon>
        <taxon>Verrucomicrobiia</taxon>
        <taxon>Verrucomicrobiales</taxon>
        <taxon>Rubritaleaceae</taxon>
        <taxon>Rubritalea</taxon>
    </lineage>
</organism>
<name>A0ABP9V0S5_9BACT</name>
<keyword evidence="1" id="KW-0732">Signal</keyword>
<reference evidence="2 3" key="1">
    <citation type="submission" date="2024-02" db="EMBL/GenBank/DDBJ databases">
        <title>Rubritalea halochordaticola NBRC 107102.</title>
        <authorList>
            <person name="Ichikawa N."/>
            <person name="Katano-Makiyama Y."/>
            <person name="Hidaka K."/>
        </authorList>
    </citation>
    <scope>NUCLEOTIDE SEQUENCE [LARGE SCALE GENOMIC DNA]</scope>
    <source>
        <strain evidence="2 3">NBRC 107102</strain>
    </source>
</reference>
<dbReference type="InterPro" id="IPR038765">
    <property type="entry name" value="Papain-like_cys_pep_sf"/>
</dbReference>
<accession>A0ABP9V0S5</accession>
<comment type="caution">
    <text evidence="2">The sequence shown here is derived from an EMBL/GenBank/DDBJ whole genome shotgun (WGS) entry which is preliminary data.</text>
</comment>
<dbReference type="RefSeq" id="WP_346188848.1">
    <property type="nucleotide sequence ID" value="NZ_BAABRL010000007.1"/>
</dbReference>
<keyword evidence="3" id="KW-1185">Reference proteome</keyword>
<protein>
    <recommendedName>
        <fullName evidence="4">YiiX family permuted papain-like enzyme</fullName>
    </recommendedName>
</protein>
<dbReference type="SUPFAM" id="SSF54001">
    <property type="entry name" value="Cysteine proteinases"/>
    <property type="match status" value="1"/>
</dbReference>